<feature type="chain" id="PRO_5043856023" description="Right handed beta helix domain-containing protein" evidence="1">
    <location>
        <begin position="25"/>
        <end position="770"/>
    </location>
</feature>
<protein>
    <recommendedName>
        <fullName evidence="2">Right handed beta helix domain-containing protein</fullName>
    </recommendedName>
</protein>
<reference evidence="3 4" key="1">
    <citation type="journal article" date="2024" name="Nat. Commun.">
        <title>Phylogenomics reveals the evolutionary origins of lichenization in chlorophyte algae.</title>
        <authorList>
            <person name="Puginier C."/>
            <person name="Libourel C."/>
            <person name="Otte J."/>
            <person name="Skaloud P."/>
            <person name="Haon M."/>
            <person name="Grisel S."/>
            <person name="Petersen M."/>
            <person name="Berrin J.G."/>
            <person name="Delaux P.M."/>
            <person name="Dal Grande F."/>
            <person name="Keller J."/>
        </authorList>
    </citation>
    <scope>NUCLEOTIDE SEQUENCE [LARGE SCALE GENOMIC DNA]</scope>
    <source>
        <strain evidence="3 4">SAG 245.80</strain>
    </source>
</reference>
<gene>
    <name evidence="3" type="ORF">WJX81_002682</name>
</gene>
<dbReference type="Pfam" id="PF13229">
    <property type="entry name" value="Beta_helix"/>
    <property type="match status" value="1"/>
</dbReference>
<dbReference type="EMBL" id="JALJOU010000064">
    <property type="protein sequence ID" value="KAK9826470.1"/>
    <property type="molecule type" value="Genomic_DNA"/>
</dbReference>
<accession>A0AAW1QY32</accession>
<organism evidence="3 4">
    <name type="scientific">Elliptochloris bilobata</name>
    <dbReference type="NCBI Taxonomy" id="381761"/>
    <lineage>
        <taxon>Eukaryota</taxon>
        <taxon>Viridiplantae</taxon>
        <taxon>Chlorophyta</taxon>
        <taxon>core chlorophytes</taxon>
        <taxon>Trebouxiophyceae</taxon>
        <taxon>Trebouxiophyceae incertae sedis</taxon>
        <taxon>Elliptochloris clade</taxon>
        <taxon>Elliptochloris</taxon>
    </lineage>
</organism>
<feature type="signal peptide" evidence="1">
    <location>
        <begin position="1"/>
        <end position="24"/>
    </location>
</feature>
<feature type="domain" description="Right handed beta helix" evidence="2">
    <location>
        <begin position="580"/>
        <end position="753"/>
    </location>
</feature>
<dbReference type="SMART" id="SM00710">
    <property type="entry name" value="PbH1"/>
    <property type="match status" value="6"/>
</dbReference>
<dbReference type="SUPFAM" id="SSF51126">
    <property type="entry name" value="Pectin lyase-like"/>
    <property type="match status" value="1"/>
</dbReference>
<name>A0AAW1QY32_9CHLO</name>
<keyword evidence="4" id="KW-1185">Reference proteome</keyword>
<comment type="caution">
    <text evidence="3">The sequence shown here is derived from an EMBL/GenBank/DDBJ whole genome shotgun (WGS) entry which is preliminary data.</text>
</comment>
<dbReference type="Proteomes" id="UP001445335">
    <property type="component" value="Unassembled WGS sequence"/>
</dbReference>
<keyword evidence="1" id="KW-0732">Signal</keyword>
<evidence type="ECO:0000313" key="3">
    <source>
        <dbReference type="EMBL" id="KAK9826470.1"/>
    </source>
</evidence>
<dbReference type="Gene3D" id="2.160.20.10">
    <property type="entry name" value="Single-stranded right-handed beta-helix, Pectin lyase-like"/>
    <property type="match status" value="1"/>
</dbReference>
<dbReference type="InterPro" id="IPR012334">
    <property type="entry name" value="Pectin_lyas_fold"/>
</dbReference>
<evidence type="ECO:0000313" key="4">
    <source>
        <dbReference type="Proteomes" id="UP001445335"/>
    </source>
</evidence>
<dbReference type="InterPro" id="IPR011050">
    <property type="entry name" value="Pectin_lyase_fold/virulence"/>
</dbReference>
<sequence length="770" mass="81509">MQRWAIASVLLCNACLCAAPAAGARPPQSAPAPAPDPAAALLDSLAAAAASASLPAVRTPREEDTCAGFDESTQGALLMNCQIQTALGVQGMPWTTHLLARPTLHLGGPTFTSFLQALPLGSADDAPYRSIANATIQIAGPDGLLPPVGGLLGDVANHVASGVDALGLPEKHLTAVYTPAGTNLSGVDFSLFFARTIAKRSFSGIRLTKGTYYVSGFSARQQHLYFNCGPRFAPFLVDFSGSTLVFLNNTLGQMSFSNCTAVTVQRATMYYLTPPFTQATLIDISPDQLTWTIQVHDGYPADDFLLRLRQQVYIAFDPVTRLIKANTSDIYPLIGSVQKVPPPPSGRRLAQASPAAFQFTLQYIVPNVFVGDLLAERGNDQSGMALAVSSSKNMTVRNMRVHMSGVFCFFDSENTNTTFDSNVAQPFPGKIGDGSQPALLTSNADGLHSANSRIGPQVLNNVLDGNGDDGIAVHGTYLLVVAFDPSQKAVTVALGNPMQMQPYDTLAAYLPSTQPLGEAIVESVTRIEAPAGAPAASTTLPRLDFAKATFYYVTVQEVPPQWANLLTFDCFIAPRNKVGSGYVISGNTVTNNRGRGMILKGSSGLVLNNQITINRFTGIMVQPETYPFVEADFAHQVTIRGNSVTAPFGGIQVIYVRGGDYTPGIWPNHQGILITNNTISDAAYAPLLITSAQGVTISDNRIVNALCYKSVVGSALSFVPRGALIFVENSVGVAFSGNTFEAAAPGCFVYGDYAAPVKLGVNVTEVTGLS</sequence>
<dbReference type="InterPro" id="IPR006626">
    <property type="entry name" value="PbH1"/>
</dbReference>
<dbReference type="AlphaFoldDB" id="A0AAW1QY32"/>
<evidence type="ECO:0000259" key="2">
    <source>
        <dbReference type="Pfam" id="PF13229"/>
    </source>
</evidence>
<dbReference type="InterPro" id="IPR039448">
    <property type="entry name" value="Beta_helix"/>
</dbReference>
<proteinExistence type="predicted"/>
<evidence type="ECO:0000256" key="1">
    <source>
        <dbReference type="SAM" id="SignalP"/>
    </source>
</evidence>